<protein>
    <submittedName>
        <fullName evidence="4">Coumaroyl-CoA:anthocyanidin 3-O-glucoside-6''-O-coumaroyltransferase 2-like</fullName>
    </submittedName>
</protein>
<dbReference type="GeneID" id="104759064"/>
<evidence type="ECO:0000313" key="3">
    <source>
        <dbReference type="Proteomes" id="UP000694864"/>
    </source>
</evidence>
<proteinExistence type="predicted"/>
<keyword evidence="3" id="KW-1185">Reference proteome</keyword>
<evidence type="ECO:0000256" key="1">
    <source>
        <dbReference type="ARBA" id="ARBA00022679"/>
    </source>
</evidence>
<evidence type="ECO:0000313" key="4">
    <source>
        <dbReference type="RefSeq" id="XP_019094363.1"/>
    </source>
</evidence>
<gene>
    <name evidence="4" type="primary">LOC104759064</name>
</gene>
<organism evidence="3 4">
    <name type="scientific">Camelina sativa</name>
    <name type="common">False flax</name>
    <name type="synonym">Myagrum sativum</name>
    <dbReference type="NCBI Taxonomy" id="90675"/>
    <lineage>
        <taxon>Eukaryota</taxon>
        <taxon>Viridiplantae</taxon>
        <taxon>Streptophyta</taxon>
        <taxon>Embryophyta</taxon>
        <taxon>Tracheophyta</taxon>
        <taxon>Spermatophyta</taxon>
        <taxon>Magnoliopsida</taxon>
        <taxon>eudicotyledons</taxon>
        <taxon>Gunneridae</taxon>
        <taxon>Pentapetalae</taxon>
        <taxon>rosids</taxon>
        <taxon>malvids</taxon>
        <taxon>Brassicales</taxon>
        <taxon>Brassicaceae</taxon>
        <taxon>Camelineae</taxon>
        <taxon>Camelina</taxon>
    </lineage>
</organism>
<keyword evidence="2" id="KW-0012">Acyltransferase</keyword>
<reference evidence="3" key="1">
    <citation type="journal article" date="2014" name="Nat. Commun.">
        <title>The emerging biofuel crop Camelina sativa retains a highly undifferentiated hexaploid genome structure.</title>
        <authorList>
            <person name="Kagale S."/>
            <person name="Koh C."/>
            <person name="Nixon J."/>
            <person name="Bollina V."/>
            <person name="Clarke W.E."/>
            <person name="Tuteja R."/>
            <person name="Spillane C."/>
            <person name="Robinson S.J."/>
            <person name="Links M.G."/>
            <person name="Clarke C."/>
            <person name="Higgins E.E."/>
            <person name="Huebert T."/>
            <person name="Sharpe A.G."/>
            <person name="Parkin I.A."/>
        </authorList>
    </citation>
    <scope>NUCLEOTIDE SEQUENCE [LARGE SCALE GENOMIC DNA]</scope>
    <source>
        <strain evidence="3">cv. DH55</strain>
    </source>
</reference>
<dbReference type="PANTHER" id="PTHR31625">
    <property type="match status" value="1"/>
</dbReference>
<dbReference type="InterPro" id="IPR023213">
    <property type="entry name" value="CAT-like_dom_sf"/>
</dbReference>
<dbReference type="Proteomes" id="UP000694864">
    <property type="component" value="Chromosome 17"/>
</dbReference>
<reference evidence="4" key="2">
    <citation type="submission" date="2025-08" db="UniProtKB">
        <authorList>
            <consortium name="RefSeq"/>
        </authorList>
    </citation>
    <scope>IDENTIFICATION</scope>
    <source>
        <tissue evidence="4">Leaf</tissue>
    </source>
</reference>
<evidence type="ECO:0000256" key="2">
    <source>
        <dbReference type="ARBA" id="ARBA00023315"/>
    </source>
</evidence>
<name>A0ABM1R5S5_CAMSA</name>
<dbReference type="InterPro" id="IPR051504">
    <property type="entry name" value="Plant_metabolite_acyltrans"/>
</dbReference>
<sequence>MAHLQPPNIIETTHISPQKAPFHQPLFLKSTGTADFNDLKADSAKDIRVLHGVMPKLPPPHDSPEGILMRPTSVMQVTIFPGAGICIGNSVTHVVADGVTFTDFMKYWMTLTKSKGKYPAATLLLPSPPDHSCRNIIKDPGEVAKGHFGETLTEASGKDGHKDEVFHLMINVDCRNRLKYAEAEPIPQTYFLNCMAPGIVSVKKRDLLGHKGVLAASDALTARIRDMLSNDLLKTAPSWGQGVRKWAMSRFQTSVAGAPKLRMYDMDFGSGKPCKMDIANIETGGSIALAESRDGSNGNEIGIALEKKTMDAFAMILQEGIKKFKT</sequence>
<dbReference type="Gene3D" id="3.30.559.10">
    <property type="entry name" value="Chloramphenicol acetyltransferase-like domain"/>
    <property type="match status" value="2"/>
</dbReference>
<dbReference type="Pfam" id="PF02458">
    <property type="entry name" value="Transferase"/>
    <property type="match status" value="2"/>
</dbReference>
<dbReference type="RefSeq" id="XP_019094363.1">
    <property type="nucleotide sequence ID" value="XM_019238818.1"/>
</dbReference>
<keyword evidence="1" id="KW-0808">Transferase</keyword>
<accession>A0ABM1R5S5</accession>